<evidence type="ECO:0000313" key="9">
    <source>
        <dbReference type="EMBL" id="SFC25252.1"/>
    </source>
</evidence>
<evidence type="ECO:0000256" key="2">
    <source>
        <dbReference type="ARBA" id="ARBA00010474"/>
    </source>
</evidence>
<evidence type="ECO:0000256" key="4">
    <source>
        <dbReference type="ARBA" id="ARBA00022729"/>
    </source>
</evidence>
<dbReference type="PANTHER" id="PTHR36307">
    <property type="entry name" value="FLAGELLA BASAL BODY P-RING FORMATION PROTEIN FLGA"/>
    <property type="match status" value="1"/>
</dbReference>
<dbReference type="SMART" id="SM00858">
    <property type="entry name" value="SAF"/>
    <property type="match status" value="1"/>
</dbReference>
<keyword evidence="4" id="KW-0732">Signal</keyword>
<evidence type="ECO:0000256" key="7">
    <source>
        <dbReference type="RuleBase" id="RU362063"/>
    </source>
</evidence>
<comment type="similarity">
    <text evidence="2 7">Belongs to the FlgA family.</text>
</comment>
<name>A0A1I1HNW3_9GAMM</name>
<comment type="subcellular location">
    <subcellularLocation>
        <location evidence="1 7">Periplasm</location>
    </subcellularLocation>
</comment>
<dbReference type="InterPro" id="IPR013974">
    <property type="entry name" value="SAF"/>
</dbReference>
<evidence type="ECO:0000256" key="3">
    <source>
        <dbReference type="ARBA" id="ARBA00014754"/>
    </source>
</evidence>
<reference evidence="9 10" key="1">
    <citation type="submission" date="2016-10" db="EMBL/GenBank/DDBJ databases">
        <authorList>
            <person name="de Groot N.N."/>
        </authorList>
    </citation>
    <scope>NUCLEOTIDE SEQUENCE [LARGE SCALE GENOMIC DNA]</scope>
    <source>
        <strain evidence="9 10">DSM 6059</strain>
    </source>
</reference>
<dbReference type="CDD" id="cd11614">
    <property type="entry name" value="SAF_CpaB_FlgA_like"/>
    <property type="match status" value="1"/>
</dbReference>
<dbReference type="PANTHER" id="PTHR36307:SF1">
    <property type="entry name" value="FLAGELLA BASAL BODY P-RING FORMATION PROTEIN FLGA"/>
    <property type="match status" value="1"/>
</dbReference>
<protein>
    <recommendedName>
        <fullName evidence="3 7">Flagella basal body P-ring formation protein FlgA</fullName>
    </recommendedName>
</protein>
<dbReference type="GO" id="GO:0042597">
    <property type="term" value="C:periplasmic space"/>
    <property type="evidence" value="ECO:0007669"/>
    <property type="project" value="UniProtKB-SubCell"/>
</dbReference>
<dbReference type="AlphaFoldDB" id="A0A1I1HNW3"/>
<keyword evidence="9" id="KW-0282">Flagellum</keyword>
<dbReference type="GO" id="GO:0044780">
    <property type="term" value="P:bacterial-type flagellum assembly"/>
    <property type="evidence" value="ECO:0007669"/>
    <property type="project" value="InterPro"/>
</dbReference>
<evidence type="ECO:0000256" key="6">
    <source>
        <dbReference type="ARBA" id="ARBA00025643"/>
    </source>
</evidence>
<organism evidence="9 10">
    <name type="scientific">Pseudoalteromonas denitrificans DSM 6059</name>
    <dbReference type="NCBI Taxonomy" id="1123010"/>
    <lineage>
        <taxon>Bacteria</taxon>
        <taxon>Pseudomonadati</taxon>
        <taxon>Pseudomonadota</taxon>
        <taxon>Gammaproteobacteria</taxon>
        <taxon>Alteromonadales</taxon>
        <taxon>Pseudoalteromonadaceae</taxon>
        <taxon>Pseudoalteromonas</taxon>
    </lineage>
</organism>
<keyword evidence="7" id="KW-1005">Bacterial flagellum biogenesis</keyword>
<dbReference type="Gene3D" id="3.90.1210.10">
    <property type="entry name" value="Antifreeze-like/N-acetylneuraminic acid synthase C-terminal domain"/>
    <property type="match status" value="1"/>
</dbReference>
<dbReference type="InterPro" id="IPR039246">
    <property type="entry name" value="Flagellar_FlgA"/>
</dbReference>
<feature type="domain" description="SAF" evidence="8">
    <location>
        <begin position="112"/>
        <end position="176"/>
    </location>
</feature>
<keyword evidence="5 7" id="KW-0574">Periplasm</keyword>
<keyword evidence="9" id="KW-0969">Cilium</keyword>
<dbReference type="STRING" id="1123010.SAMN02745724_01269"/>
<accession>A0A1I1HNW3</accession>
<dbReference type="EMBL" id="FOLO01000006">
    <property type="protein sequence ID" value="SFC25252.1"/>
    <property type="molecule type" value="Genomic_DNA"/>
</dbReference>
<evidence type="ECO:0000256" key="1">
    <source>
        <dbReference type="ARBA" id="ARBA00004418"/>
    </source>
</evidence>
<gene>
    <name evidence="9" type="ORF">SAMN02745724_01269</name>
</gene>
<keyword evidence="9" id="KW-0966">Cell projection</keyword>
<dbReference type="Proteomes" id="UP000198862">
    <property type="component" value="Unassembled WGS sequence"/>
</dbReference>
<dbReference type="NCBIfam" id="TIGR03170">
    <property type="entry name" value="flgA_cterm"/>
    <property type="match status" value="1"/>
</dbReference>
<evidence type="ECO:0000256" key="5">
    <source>
        <dbReference type="ARBA" id="ARBA00022764"/>
    </source>
</evidence>
<dbReference type="Pfam" id="PF13144">
    <property type="entry name" value="ChapFlgA"/>
    <property type="match status" value="1"/>
</dbReference>
<sequence length="236" mass="26893">MSLFKKNHHKFIFFMLLALLSNNIAAKIYSKNELQLLAINYVKQHLPELSEGKRELSALSLDSRIPDKNCETQLLINSARSQRSNRQSTIQIKCLDEKKWHIYVQVKIIELSSIVVINKNIIKGEIISKEHLSMQSKQKHLIRNQYLDKNDIQYLIGSRSKRNIKNGSAITYNQVCMVCKGDKVTIFAKFKGLSVKTTGFALQDGILDQRISVKNAKSGKTLHVKVLGVDRVQVSI</sequence>
<dbReference type="InterPro" id="IPR017585">
    <property type="entry name" value="SAF_FlgA"/>
</dbReference>
<proteinExistence type="inferred from homology"/>
<keyword evidence="10" id="KW-1185">Reference proteome</keyword>
<comment type="function">
    <text evidence="6 7">Involved in the assembly process of the P-ring formation. It may associate with FlgF on the rod constituting a structure essential for the P-ring assembly or may act as a modulator protein for the P-ring assembly.</text>
</comment>
<dbReference type="Gene3D" id="2.30.30.760">
    <property type="match status" value="1"/>
</dbReference>
<dbReference type="RefSeq" id="WP_177207965.1">
    <property type="nucleotide sequence ID" value="NZ_FOLO01000006.1"/>
</dbReference>
<evidence type="ECO:0000259" key="8">
    <source>
        <dbReference type="SMART" id="SM00858"/>
    </source>
</evidence>
<evidence type="ECO:0000313" key="10">
    <source>
        <dbReference type="Proteomes" id="UP000198862"/>
    </source>
</evidence>